<dbReference type="RefSeq" id="WP_217068970.1">
    <property type="nucleotide sequence ID" value="NZ_JAHQCS010000178.1"/>
</dbReference>
<dbReference type="Pfam" id="PF20753">
    <property type="entry name" value="DUF6558_C"/>
    <property type="match status" value="1"/>
</dbReference>
<reference evidence="2 3" key="1">
    <citation type="submission" date="2021-06" db="EMBL/GenBank/DDBJ databases">
        <title>Bacillus sp. RD4P76, an endophyte from a halophyte.</title>
        <authorList>
            <person name="Sun J.-Q."/>
        </authorList>
    </citation>
    <scope>NUCLEOTIDE SEQUENCE [LARGE SCALE GENOMIC DNA]</scope>
    <source>
        <strain evidence="2 3">CGMCC 1.15917</strain>
    </source>
</reference>
<organism evidence="2 3">
    <name type="scientific">Evansella tamaricis</name>
    <dbReference type="NCBI Taxonomy" id="2069301"/>
    <lineage>
        <taxon>Bacteria</taxon>
        <taxon>Bacillati</taxon>
        <taxon>Bacillota</taxon>
        <taxon>Bacilli</taxon>
        <taxon>Bacillales</taxon>
        <taxon>Bacillaceae</taxon>
        <taxon>Evansella</taxon>
    </lineage>
</organism>
<proteinExistence type="predicted"/>
<keyword evidence="3" id="KW-1185">Reference proteome</keyword>
<evidence type="ECO:0000313" key="2">
    <source>
        <dbReference type="EMBL" id="MBU9714413.1"/>
    </source>
</evidence>
<dbReference type="EMBL" id="JAHQCS010000178">
    <property type="protein sequence ID" value="MBU9714413.1"/>
    <property type="molecule type" value="Genomic_DNA"/>
</dbReference>
<comment type="caution">
    <text evidence="2">The sequence shown here is derived from an EMBL/GenBank/DDBJ whole genome shotgun (WGS) entry which is preliminary data.</text>
</comment>
<dbReference type="InterPro" id="IPR048276">
    <property type="entry name" value="Phage_tail-like_C"/>
</dbReference>
<evidence type="ECO:0000313" key="3">
    <source>
        <dbReference type="Proteomes" id="UP000784880"/>
    </source>
</evidence>
<feature type="domain" description="Phage tail-like C-terminal" evidence="1">
    <location>
        <begin position="157"/>
        <end position="249"/>
    </location>
</feature>
<protein>
    <submittedName>
        <fullName evidence="2">Phage tail family protein</fullName>
    </submittedName>
</protein>
<name>A0ABS6JQ35_9BACI</name>
<dbReference type="Proteomes" id="UP000784880">
    <property type="component" value="Unassembled WGS sequence"/>
</dbReference>
<sequence>MTISSSLYFTYAGINSYDMGLINISSSAGLYNDPIIGSRNLIEDQDIGGKRYLKTIDYEPLEFPIVMYFNEVFNDEKIREISRWLLQDNYQPLVFSNNQNRYLQAVPVGDFDLIHNGLKQGYLSLWFRCDTFHAYTPFVSSRLYDLSENTEEGTMINFQNNGDLETQPIIYLEKVGEGDVTFVNTSDGGKTMTISNVIDGEKITIDNTIHDLKWNSNVNYYNDFDFNWMNLVYGVNRIKVLGNCKFYYKCQFKIY</sequence>
<evidence type="ECO:0000259" key="1">
    <source>
        <dbReference type="Pfam" id="PF20753"/>
    </source>
</evidence>
<gene>
    <name evidence="2" type="ORF">KS419_21980</name>
</gene>
<accession>A0ABS6JQ35</accession>